<organism evidence="1 2">
    <name type="scientific">Riccia fluitans</name>
    <dbReference type="NCBI Taxonomy" id="41844"/>
    <lineage>
        <taxon>Eukaryota</taxon>
        <taxon>Viridiplantae</taxon>
        <taxon>Streptophyta</taxon>
        <taxon>Embryophyta</taxon>
        <taxon>Marchantiophyta</taxon>
        <taxon>Marchantiopsida</taxon>
        <taxon>Marchantiidae</taxon>
        <taxon>Marchantiales</taxon>
        <taxon>Ricciaceae</taxon>
        <taxon>Riccia</taxon>
    </lineage>
</organism>
<proteinExistence type="predicted"/>
<dbReference type="InterPro" id="IPR007858">
    <property type="entry name" value="Dpy-30_motif"/>
</dbReference>
<comment type="caution">
    <text evidence="1">The sequence shown here is derived from an EMBL/GenBank/DDBJ whole genome shotgun (WGS) entry which is preliminary data.</text>
</comment>
<keyword evidence="2" id="KW-1185">Reference proteome</keyword>
<dbReference type="Gene3D" id="1.20.890.10">
    <property type="entry name" value="cAMP-dependent protein kinase regulatory subunit, dimerization-anchoring domain"/>
    <property type="match status" value="1"/>
</dbReference>
<evidence type="ECO:0000313" key="2">
    <source>
        <dbReference type="Proteomes" id="UP001605036"/>
    </source>
</evidence>
<name>A0ABD1YRR5_9MARC</name>
<protein>
    <submittedName>
        <fullName evidence="1">Uncharacterized protein</fullName>
    </submittedName>
</protein>
<evidence type="ECO:0000313" key="1">
    <source>
        <dbReference type="EMBL" id="KAL2633468.1"/>
    </source>
</evidence>
<reference evidence="1 2" key="1">
    <citation type="submission" date="2024-09" db="EMBL/GenBank/DDBJ databases">
        <title>Chromosome-scale assembly of Riccia fluitans.</title>
        <authorList>
            <person name="Paukszto L."/>
            <person name="Sawicki J."/>
            <person name="Karawczyk K."/>
            <person name="Piernik-Szablinska J."/>
            <person name="Szczecinska M."/>
            <person name="Mazdziarz M."/>
        </authorList>
    </citation>
    <scope>NUCLEOTIDE SEQUENCE [LARGE SCALE GENOMIC DNA]</scope>
    <source>
        <strain evidence="1">Rf_01</strain>
        <tissue evidence="1">Aerial parts of the thallus</tissue>
    </source>
</reference>
<dbReference type="EMBL" id="JBHFFA010000003">
    <property type="protein sequence ID" value="KAL2633468.1"/>
    <property type="molecule type" value="Genomic_DNA"/>
</dbReference>
<dbReference type="AlphaFoldDB" id="A0ABD1YRR5"/>
<gene>
    <name evidence="1" type="ORF">R1flu_004947</name>
</gene>
<dbReference type="Pfam" id="PF05186">
    <property type="entry name" value="Dpy-30"/>
    <property type="match status" value="1"/>
</dbReference>
<accession>A0ABD1YRR5</accession>
<dbReference type="CDD" id="cd22958">
    <property type="entry name" value="DD_DPY30_SDC1-like"/>
    <property type="match status" value="1"/>
</dbReference>
<dbReference type="Proteomes" id="UP001605036">
    <property type="component" value="Unassembled WGS sequence"/>
</dbReference>
<sequence length="141" mass="15353">MANQAVANQVMANPVETPPPAESGMLIAGELLGKVDDILLKGLESMLLERPLDPVEYMASYIMERHQKKKFPHISRQDHGPLPPTFSCGCVPGPLRPQTSCGCFLETGWEMPAVSVDVQQSAQVDFTSMQTVERMNAGALV</sequence>